<dbReference type="eggNOG" id="KOG1808">
    <property type="taxonomic scope" value="Eukaryota"/>
</dbReference>
<dbReference type="PANTHER" id="PTHR21610">
    <property type="entry name" value="VON WILLEBRAND FACTOR A DOMAIN-CONTAINING PROTEIN 8"/>
    <property type="match status" value="1"/>
</dbReference>
<dbReference type="PANTHER" id="PTHR21610:SF9">
    <property type="entry name" value="VON WILLEBRAND FACTOR A DOMAIN-CONTAINING PROTEIN 8"/>
    <property type="match status" value="1"/>
</dbReference>
<dbReference type="FunFam" id="3.40.50.300:FF:000587">
    <property type="entry name" value="von Willebrand factor A domain containing 8"/>
    <property type="match status" value="1"/>
</dbReference>
<dbReference type="RefSeq" id="XP_014158802.1">
    <property type="nucleotide sequence ID" value="XM_014303327.1"/>
</dbReference>
<dbReference type="Gene3D" id="3.40.50.410">
    <property type="entry name" value="von Willebrand factor, type A domain"/>
    <property type="match status" value="1"/>
</dbReference>
<dbReference type="InterPro" id="IPR002035">
    <property type="entry name" value="VWF_A"/>
</dbReference>
<keyword evidence="4" id="KW-1185">Reference proteome</keyword>
<evidence type="ECO:0000313" key="3">
    <source>
        <dbReference type="EMBL" id="KNC84900.1"/>
    </source>
</evidence>
<feature type="compositionally biased region" description="Gly residues" evidence="1">
    <location>
        <begin position="1085"/>
        <end position="1117"/>
    </location>
</feature>
<dbReference type="Pfam" id="PF07728">
    <property type="entry name" value="AAA_5"/>
    <property type="match status" value="2"/>
</dbReference>
<dbReference type="GO" id="GO:0016887">
    <property type="term" value="F:ATP hydrolysis activity"/>
    <property type="evidence" value="ECO:0007669"/>
    <property type="project" value="InterPro"/>
</dbReference>
<evidence type="ECO:0000313" key="4">
    <source>
        <dbReference type="Proteomes" id="UP000054560"/>
    </source>
</evidence>
<dbReference type="GO" id="GO:0005737">
    <property type="term" value="C:cytoplasm"/>
    <property type="evidence" value="ECO:0007669"/>
    <property type="project" value="TreeGrafter"/>
</dbReference>
<dbReference type="SUPFAM" id="SSF53300">
    <property type="entry name" value="vWA-like"/>
    <property type="match status" value="1"/>
</dbReference>
<dbReference type="SMART" id="SM00327">
    <property type="entry name" value="VWA"/>
    <property type="match status" value="1"/>
</dbReference>
<dbReference type="GO" id="GO:0005524">
    <property type="term" value="F:ATP binding"/>
    <property type="evidence" value="ECO:0007669"/>
    <property type="project" value="InterPro"/>
</dbReference>
<reference evidence="3 4" key="1">
    <citation type="submission" date="2011-02" db="EMBL/GenBank/DDBJ databases">
        <title>The Genome Sequence of Sphaeroforma arctica JP610.</title>
        <authorList>
            <consortium name="The Broad Institute Genome Sequencing Platform"/>
            <person name="Russ C."/>
            <person name="Cuomo C."/>
            <person name="Young S.K."/>
            <person name="Zeng Q."/>
            <person name="Gargeya S."/>
            <person name="Alvarado L."/>
            <person name="Berlin A."/>
            <person name="Chapman S.B."/>
            <person name="Chen Z."/>
            <person name="Freedman E."/>
            <person name="Gellesch M."/>
            <person name="Goldberg J."/>
            <person name="Griggs A."/>
            <person name="Gujja S."/>
            <person name="Heilman E."/>
            <person name="Heiman D."/>
            <person name="Howarth C."/>
            <person name="Mehta T."/>
            <person name="Neiman D."/>
            <person name="Pearson M."/>
            <person name="Roberts A."/>
            <person name="Saif S."/>
            <person name="Shea T."/>
            <person name="Shenoy N."/>
            <person name="Sisk P."/>
            <person name="Stolte C."/>
            <person name="Sykes S."/>
            <person name="White J."/>
            <person name="Yandava C."/>
            <person name="Burger G."/>
            <person name="Gray M.W."/>
            <person name="Holland P.W.H."/>
            <person name="King N."/>
            <person name="Lang F.B.F."/>
            <person name="Roger A.J."/>
            <person name="Ruiz-Trillo I."/>
            <person name="Haas B."/>
            <person name="Nusbaum C."/>
            <person name="Birren B."/>
        </authorList>
    </citation>
    <scope>NUCLEOTIDE SEQUENCE [LARGE SCALE GENOMIC DNA]</scope>
    <source>
        <strain evidence="3 4">JP610</strain>
    </source>
</reference>
<feature type="compositionally biased region" description="Basic and acidic residues" evidence="1">
    <location>
        <begin position="1118"/>
        <end position="1134"/>
    </location>
</feature>
<evidence type="ECO:0000256" key="1">
    <source>
        <dbReference type="SAM" id="MobiDB-lite"/>
    </source>
</evidence>
<dbReference type="Gene3D" id="3.40.50.300">
    <property type="entry name" value="P-loop containing nucleotide triphosphate hydrolases"/>
    <property type="match status" value="2"/>
</dbReference>
<name>A0A0L0G7B5_9EUKA</name>
<protein>
    <recommendedName>
        <fullName evidence="2">VWFA domain-containing protein</fullName>
    </recommendedName>
</protein>
<dbReference type="OrthoDB" id="5186at2759"/>
<proteinExistence type="predicted"/>
<feature type="region of interest" description="Disordered" evidence="1">
    <location>
        <begin position="1057"/>
        <end position="1134"/>
    </location>
</feature>
<dbReference type="STRING" id="667725.A0A0L0G7B5"/>
<dbReference type="InterPro" id="IPR027417">
    <property type="entry name" value="P-loop_NTPase"/>
</dbReference>
<organism evidence="3 4">
    <name type="scientific">Sphaeroforma arctica JP610</name>
    <dbReference type="NCBI Taxonomy" id="667725"/>
    <lineage>
        <taxon>Eukaryota</taxon>
        <taxon>Ichthyosporea</taxon>
        <taxon>Ichthyophonida</taxon>
        <taxon>Sphaeroforma</taxon>
    </lineage>
</organism>
<dbReference type="InterPro" id="IPR011704">
    <property type="entry name" value="ATPase_dyneun-rel_AAA"/>
</dbReference>
<dbReference type="PROSITE" id="PS50234">
    <property type="entry name" value="VWFA"/>
    <property type="match status" value="1"/>
</dbReference>
<gene>
    <name evidence="3" type="ORF">SARC_02908</name>
</gene>
<sequence>MVLSFGAPLGHRVNQLTKASCSLLRICYALVDNNFGACLPTRRLLSSSRVLISEHRERTAQIRIGQVEIDRYKPKHPENVPANYTHQIPSQSDLRVLRWIIQKDKLAQDMFLVGPPGPEARRLGLWYAEMTGREVEVVALSKDTTESDLKQRREIKNESVLYVDQAPVRAAMKGSLLILDGIEKAERNVLPTLNNLLENREMALSDGRFLCNPDRYDKLVAEGQTVAQLDREQLVRVHPDFRVLAIGLPVPSFPGYPLDPPLRSRFQAAEVTAPTVADVLRQARPSSDYSVTHTPPIHTHTQAHSQAYTEEAAIHRERITTKGVRELIALSTSLRMAHNNSLVRTSTARPLYLSHESVMSGARVLNALAYTPLRDVIGRVYPYWAMTAEQSAAVTGALDRMLPKGDITPRYNLVGGAELLPTLDQSSQTCQAVVSMSLSTDAKGVEDTVSLVVPVGPNLKSMETPALAVPNVGDSFPNFGDTFIATPAHVQVLSDMVVDHSLGRDLCLVGGKGEGKSVLARAFGAYLGYQTETIQLFKDMTARDLLQRRSTCAVTGDTTWHDSPIVTAALSGQLAVLDGLHRLPFDTLVVLHRLIYDRELQLFDGVRLVSQNRYRTLKERCHGNQASLAQLENIVRVIHPSFRIVALANPDTGSSSKKWLQSETLPLFSFHRVWSRILDRPWALHSLNGEGYTESAYLDLGFIPTTVDAELSRVPVNTQTVSEDLDGRVSSSSVLVSVLPSSQLFKVTPLTGDCVGYTLPDVFRGPPVRMQLLYARPKQTDLKLASPTTGSNFGVYEIGKPDFLVLDLETERWSHFFVEDLEGNPEAVASVKSLSANMLSITTTGGGIVMLDTETKEMRTLAQPLGEWEDSVVATELAAPHETYGAWLEPIQGRLHSSVTSGDSSSASPRTFVTHKHDISSADLPPAWDGATFLALHTHGMPQSNMQGTVSALIGSPDKVSVVDLASNHLRYLNIATNGNEQNLTEGKDTQEDPLAGLSPLPWLHQQMGQVVTVQRSGYVRMWEVDEDVLKDGLDTWMTMMGVQHNQPLTLSITEEEPEHNIHGKESSVSNPKNRSKMGAMPGAGRTGGGGDEAQKGGGGGGGGEGGASGTGAGGGEGADKKSDGFGGYQRDDSGQIQLDETHDAAEVQEMALKALDPEVRKQLTKMKKTKNIHGRYQNILEVVQRPIKQLRVVLESVRAKEKEREWINNQNQGDLDDAKLLDGLLGEENIYKRRGEPDQQMGLHQAKPKRMAFVVDLSASMSRFNDWDKRLDRLADAMVMVMESLAGSEHKYHYSIVGHSGSTPTIPLVAYGKPPANENERMDVVSKMYGYAGGSVSGDNTLNAARIAVEEVTAEEADDYYVFVVSDANVGRYDITPTTFGAILSKDERVNAYAIFIAERGAADYLINGLPFGHGFVCEETETLPTVFKDIFTRATMDD</sequence>
<evidence type="ECO:0000259" key="2">
    <source>
        <dbReference type="PROSITE" id="PS50234"/>
    </source>
</evidence>
<accession>A0A0L0G7B5</accession>
<feature type="domain" description="VWFA" evidence="2">
    <location>
        <begin position="1251"/>
        <end position="1432"/>
    </location>
</feature>
<dbReference type="EMBL" id="KQ241733">
    <property type="protein sequence ID" value="KNC84900.1"/>
    <property type="molecule type" value="Genomic_DNA"/>
</dbReference>
<dbReference type="Proteomes" id="UP000054560">
    <property type="component" value="Unassembled WGS sequence"/>
</dbReference>
<dbReference type="SUPFAM" id="SSF52540">
    <property type="entry name" value="P-loop containing nucleoside triphosphate hydrolases"/>
    <property type="match status" value="2"/>
</dbReference>
<dbReference type="InterPro" id="IPR039891">
    <property type="entry name" value="VWA8"/>
</dbReference>
<dbReference type="GeneID" id="25903412"/>
<dbReference type="InterPro" id="IPR036465">
    <property type="entry name" value="vWFA_dom_sf"/>
</dbReference>